<dbReference type="InterPro" id="IPR017853">
    <property type="entry name" value="GH"/>
</dbReference>
<feature type="region of interest" description="Disordered" evidence="13">
    <location>
        <begin position="97"/>
        <end position="139"/>
    </location>
</feature>
<evidence type="ECO:0000256" key="14">
    <source>
        <dbReference type="SAM" id="SignalP"/>
    </source>
</evidence>
<evidence type="ECO:0000256" key="9">
    <source>
        <dbReference type="ARBA" id="ARBA00039284"/>
    </source>
</evidence>
<keyword evidence="6 15" id="KW-0378">Hydrolase</keyword>
<feature type="chain" id="PRO_5004109621" description="Probable beta-glucosidase btgE" evidence="14">
    <location>
        <begin position="19"/>
        <end position="469"/>
    </location>
</feature>
<dbReference type="HOGENOM" id="CLU_027285_2_1_1"/>
<feature type="region of interest" description="Disordered" evidence="13">
    <location>
        <begin position="163"/>
        <end position="200"/>
    </location>
</feature>
<dbReference type="OrthoDB" id="4082933at2759"/>
<keyword evidence="4" id="KW-0964">Secreted</keyword>
<dbReference type="GO" id="GO:0071555">
    <property type="term" value="P:cell wall organization"/>
    <property type="evidence" value="ECO:0007669"/>
    <property type="project" value="TreeGrafter"/>
</dbReference>
<feature type="region of interest" description="Disordered" evidence="13">
    <location>
        <begin position="18"/>
        <end position="44"/>
    </location>
</feature>
<keyword evidence="16" id="KW-1185">Reference proteome</keyword>
<evidence type="ECO:0000256" key="8">
    <source>
        <dbReference type="ARBA" id="ARBA00024983"/>
    </source>
</evidence>
<organism evidence="15 16">
    <name type="scientific">Dothistroma septosporum (strain NZE10 / CBS 128990)</name>
    <name type="common">Red band needle blight fungus</name>
    <name type="synonym">Mycosphaerella pini</name>
    <dbReference type="NCBI Taxonomy" id="675120"/>
    <lineage>
        <taxon>Eukaryota</taxon>
        <taxon>Fungi</taxon>
        <taxon>Dikarya</taxon>
        <taxon>Ascomycota</taxon>
        <taxon>Pezizomycotina</taxon>
        <taxon>Dothideomycetes</taxon>
        <taxon>Dothideomycetidae</taxon>
        <taxon>Mycosphaerellales</taxon>
        <taxon>Mycosphaerellaceae</taxon>
        <taxon>Dothistroma</taxon>
    </lineage>
</organism>
<feature type="compositionally biased region" description="Polar residues" evidence="13">
    <location>
        <begin position="187"/>
        <end position="196"/>
    </location>
</feature>
<evidence type="ECO:0000256" key="5">
    <source>
        <dbReference type="ARBA" id="ARBA00022729"/>
    </source>
</evidence>
<feature type="compositionally biased region" description="Low complexity" evidence="13">
    <location>
        <begin position="163"/>
        <end position="174"/>
    </location>
</feature>
<feature type="compositionally biased region" description="Low complexity" evidence="13">
    <location>
        <begin position="122"/>
        <end position="138"/>
    </location>
</feature>
<dbReference type="Gene3D" id="3.20.20.80">
    <property type="entry name" value="Glycosidases"/>
    <property type="match status" value="1"/>
</dbReference>
<dbReference type="InterPro" id="IPR050732">
    <property type="entry name" value="Beta-glucan_modifiers"/>
</dbReference>
<keyword evidence="3" id="KW-0134">Cell wall</keyword>
<dbReference type="EMBL" id="KB446547">
    <property type="protein sequence ID" value="EME38362.1"/>
    <property type="molecule type" value="Genomic_DNA"/>
</dbReference>
<comment type="subcellular location">
    <subcellularLocation>
        <location evidence="1">Secreted</location>
        <location evidence="1">Cell wall</location>
    </subcellularLocation>
</comment>
<evidence type="ECO:0000256" key="13">
    <source>
        <dbReference type="SAM" id="MobiDB-lite"/>
    </source>
</evidence>
<dbReference type="OMA" id="VVCPYAT"/>
<reference evidence="15 16" key="2">
    <citation type="journal article" date="2012" name="PLoS Pathog.">
        <title>Diverse lifestyles and strategies of plant pathogenesis encoded in the genomes of eighteen Dothideomycetes fungi.</title>
        <authorList>
            <person name="Ohm R.A."/>
            <person name="Feau N."/>
            <person name="Henrissat B."/>
            <person name="Schoch C.L."/>
            <person name="Horwitz B.A."/>
            <person name="Barry K.W."/>
            <person name="Condon B.J."/>
            <person name="Copeland A.C."/>
            <person name="Dhillon B."/>
            <person name="Glaser F."/>
            <person name="Hesse C.N."/>
            <person name="Kosti I."/>
            <person name="LaButti K."/>
            <person name="Lindquist E.A."/>
            <person name="Lucas S."/>
            <person name="Salamov A.A."/>
            <person name="Bradshaw R.E."/>
            <person name="Ciuffetti L."/>
            <person name="Hamelin R.C."/>
            <person name="Kema G.H.J."/>
            <person name="Lawrence C."/>
            <person name="Scott J.A."/>
            <person name="Spatafora J.W."/>
            <person name="Turgeon B.G."/>
            <person name="de Wit P.J.G.M."/>
            <person name="Zhong S."/>
            <person name="Goodwin S.B."/>
            <person name="Grigoriev I.V."/>
        </authorList>
    </citation>
    <scope>NUCLEOTIDE SEQUENCE [LARGE SCALE GENOMIC DNA]</scope>
    <source>
        <strain evidence="16">NZE10 / CBS 128990</strain>
    </source>
</reference>
<evidence type="ECO:0000313" key="15">
    <source>
        <dbReference type="EMBL" id="EME38362.1"/>
    </source>
</evidence>
<evidence type="ECO:0000256" key="3">
    <source>
        <dbReference type="ARBA" id="ARBA00022512"/>
    </source>
</evidence>
<dbReference type="GO" id="GO:0009986">
    <property type="term" value="C:cell surface"/>
    <property type="evidence" value="ECO:0007669"/>
    <property type="project" value="TreeGrafter"/>
</dbReference>
<name>N1PBI4_DOTSN</name>
<dbReference type="PANTHER" id="PTHR16631">
    <property type="entry name" value="GLUCAN 1,3-BETA-GLUCOSIDASE"/>
    <property type="match status" value="1"/>
</dbReference>
<evidence type="ECO:0000256" key="4">
    <source>
        <dbReference type="ARBA" id="ARBA00022525"/>
    </source>
</evidence>
<keyword evidence="7" id="KW-0326">Glycosidase</keyword>
<evidence type="ECO:0000256" key="10">
    <source>
        <dbReference type="ARBA" id="ARBA00041495"/>
    </source>
</evidence>
<evidence type="ECO:0000256" key="7">
    <source>
        <dbReference type="ARBA" id="ARBA00023295"/>
    </source>
</evidence>
<evidence type="ECO:0000256" key="11">
    <source>
        <dbReference type="ARBA" id="ARBA00041516"/>
    </source>
</evidence>
<protein>
    <recommendedName>
        <fullName evidence="9">Probable beta-glucosidase btgE</fullName>
    </recommendedName>
    <alternativeName>
        <fullName evidence="10">Beta-D-glucoside glucohydrolase btgE</fullName>
    </alternativeName>
    <alternativeName>
        <fullName evidence="12">Cellobiase btgE</fullName>
    </alternativeName>
    <alternativeName>
        <fullName evidence="11">Gentiobiase btgE</fullName>
    </alternativeName>
</protein>
<gene>
    <name evidence="15" type="ORF">DOTSEDRAFT_48604</name>
</gene>
<dbReference type="STRING" id="675120.N1PBI4"/>
<dbReference type="AlphaFoldDB" id="N1PBI4"/>
<dbReference type="SUPFAM" id="SSF51445">
    <property type="entry name" value="(Trans)glycosidases"/>
    <property type="match status" value="1"/>
</dbReference>
<dbReference type="eggNOG" id="ENOG502QS0R">
    <property type="taxonomic scope" value="Eukaryota"/>
</dbReference>
<dbReference type="GO" id="GO:0042973">
    <property type="term" value="F:glucan endo-1,3-beta-D-glucosidase activity"/>
    <property type="evidence" value="ECO:0007669"/>
    <property type="project" value="TreeGrafter"/>
</dbReference>
<dbReference type="GO" id="GO:0009277">
    <property type="term" value="C:fungal-type cell wall"/>
    <property type="evidence" value="ECO:0007669"/>
    <property type="project" value="TreeGrafter"/>
</dbReference>
<dbReference type="PANTHER" id="PTHR16631:SF24">
    <property type="entry name" value="FAMILY 17 GLUCOSIDASE SCW11-RELATED"/>
    <property type="match status" value="1"/>
</dbReference>
<accession>N1PBI4</accession>
<dbReference type="Proteomes" id="UP000016933">
    <property type="component" value="Unassembled WGS sequence"/>
</dbReference>
<sequence length="469" mass="48304">MVSYALAAAAFAAGLASAGNPHAHPRHAALHKAPPSNEASDVPVPEMANATCGCTTYTTTWYGEATWVPPPPSPPEEEEEKSTTTIVNVITTTATIYATHPESTSEAPKPPVYTPKAEEKSSSSSSSSSTSAAPAAPTYVEKPEAPAAKYEALPSYNAPAAKPQAPAAKLESPAAKPPVAAPPSYNAPISPNNSSKAAIAPTGNKWTMTYTPYTSSGACKDATAVHADIASIKAMGFSTVRLYATDCSGIQNVGSACASIGMKMIMGIYIDASGLLPAYAQLSELTSWGKTNGWDKVEMVVAGNEAVFNGYVSASELAGFVGDVKSAFKLAGYTGPVTTTEPLNIIQEYASTFCAAVDVIAANLHPFFNGGVVAADAGAFVKSQLESLSQACNGEKEAYCLETGWPSGGTANGVAVPGASQQKQAVDSIVNAIGSKSAIFSFENDGWKHPGDLGVEQFFGCSSIFSDLL</sequence>
<feature type="region of interest" description="Disordered" evidence="13">
    <location>
        <begin position="65"/>
        <end position="84"/>
    </location>
</feature>
<feature type="signal peptide" evidence="14">
    <location>
        <begin position="1"/>
        <end position="18"/>
    </location>
</feature>
<reference evidence="16" key="1">
    <citation type="journal article" date="2012" name="PLoS Genet.">
        <title>The genomes of the fungal plant pathogens Cladosporium fulvum and Dothistroma septosporum reveal adaptation to different hosts and lifestyles but also signatures of common ancestry.</title>
        <authorList>
            <person name="de Wit P.J.G.M."/>
            <person name="van der Burgt A."/>
            <person name="Oekmen B."/>
            <person name="Stergiopoulos I."/>
            <person name="Abd-Elsalam K.A."/>
            <person name="Aerts A.L."/>
            <person name="Bahkali A.H."/>
            <person name="Beenen H.G."/>
            <person name="Chettri P."/>
            <person name="Cox M.P."/>
            <person name="Datema E."/>
            <person name="de Vries R.P."/>
            <person name="Dhillon B."/>
            <person name="Ganley A.R."/>
            <person name="Griffiths S.A."/>
            <person name="Guo Y."/>
            <person name="Hamelin R.C."/>
            <person name="Henrissat B."/>
            <person name="Kabir M.S."/>
            <person name="Jashni M.K."/>
            <person name="Kema G."/>
            <person name="Klaubauf S."/>
            <person name="Lapidus A."/>
            <person name="Levasseur A."/>
            <person name="Lindquist E."/>
            <person name="Mehrabi R."/>
            <person name="Ohm R.A."/>
            <person name="Owen T.J."/>
            <person name="Salamov A."/>
            <person name="Schwelm A."/>
            <person name="Schijlen E."/>
            <person name="Sun H."/>
            <person name="van den Burg H.A."/>
            <person name="van Ham R.C.H.J."/>
            <person name="Zhang S."/>
            <person name="Goodwin S.B."/>
            <person name="Grigoriev I.V."/>
            <person name="Collemare J."/>
            <person name="Bradshaw R.E."/>
        </authorList>
    </citation>
    <scope>NUCLEOTIDE SEQUENCE [LARGE SCALE GENOMIC DNA]</scope>
    <source>
        <strain evidence="16">NZE10 / CBS 128990</strain>
    </source>
</reference>
<comment type="function">
    <text evidence="8">Beta-glucosidases are one of a number of cellulolytic enzymes involved in the degradation of cellulosic biomass. Catalyzes the last step releasing glucose from the inhibitory cellobiose.</text>
</comment>
<evidence type="ECO:0000313" key="16">
    <source>
        <dbReference type="Proteomes" id="UP000016933"/>
    </source>
</evidence>
<comment type="similarity">
    <text evidence="2">Belongs to the glycosyl hydrolase 17 family.</text>
</comment>
<keyword evidence="5 14" id="KW-0732">Signal</keyword>
<evidence type="ECO:0000256" key="2">
    <source>
        <dbReference type="ARBA" id="ARBA00008773"/>
    </source>
</evidence>
<evidence type="ECO:0000256" key="6">
    <source>
        <dbReference type="ARBA" id="ARBA00022801"/>
    </source>
</evidence>
<evidence type="ECO:0000256" key="1">
    <source>
        <dbReference type="ARBA" id="ARBA00004191"/>
    </source>
</evidence>
<dbReference type="GO" id="GO:0005576">
    <property type="term" value="C:extracellular region"/>
    <property type="evidence" value="ECO:0007669"/>
    <property type="project" value="TreeGrafter"/>
</dbReference>
<proteinExistence type="inferred from homology"/>
<evidence type="ECO:0000256" key="12">
    <source>
        <dbReference type="ARBA" id="ARBA00042762"/>
    </source>
</evidence>